<evidence type="ECO:0000256" key="4">
    <source>
        <dbReference type="ARBA" id="ARBA00022827"/>
    </source>
</evidence>
<comment type="caution">
    <text evidence="7">The sequence shown here is derived from an EMBL/GenBank/DDBJ whole genome shotgun (WGS) entry which is preliminary data.</text>
</comment>
<evidence type="ECO:0000256" key="3">
    <source>
        <dbReference type="ARBA" id="ARBA00022630"/>
    </source>
</evidence>
<dbReference type="PANTHER" id="PTHR13847:SF280">
    <property type="entry name" value="D-AMINO ACID DEHYDROGENASE"/>
    <property type="match status" value="1"/>
</dbReference>
<keyword evidence="7" id="KW-0560">Oxidoreductase</keyword>
<dbReference type="InterPro" id="IPR006076">
    <property type="entry name" value="FAD-dep_OxRdtase"/>
</dbReference>
<dbReference type="GO" id="GO:0008718">
    <property type="term" value="F:D-amino-acid dehydrogenase activity"/>
    <property type="evidence" value="ECO:0007669"/>
    <property type="project" value="InterPro"/>
</dbReference>
<dbReference type="NCBIfam" id="NF001933">
    <property type="entry name" value="PRK00711.1"/>
    <property type="match status" value="1"/>
</dbReference>
<dbReference type="Gene3D" id="3.30.9.10">
    <property type="entry name" value="D-Amino Acid Oxidase, subunit A, domain 2"/>
    <property type="match status" value="1"/>
</dbReference>
<dbReference type="HAMAP" id="MF_01202">
    <property type="entry name" value="DadA"/>
    <property type="match status" value="1"/>
</dbReference>
<protein>
    <submittedName>
        <fullName evidence="7">D-amino acid dehydrogenase small subunit</fullName>
        <ecNumber evidence="7">1.4.99.6</ecNumber>
    </submittedName>
</protein>
<sequence>MKVLVLGSGVIGTTTAWYLAEAGHRVEVVDRQPGPALETSYANGGQISPCHAEPWANPATPAKALKWLGRDDAPLLFRWRRPDPALWAWGARFLLNCTARRAAVNTDRTLRLALYSRGCLQALRAATGIEYDQQTKGILHIYRNAAEFAQAEKAAALMSRLGLPRMVKTPDEAVAVEPALAAVHRDLAGAILTPGDESGDAHLFTRRLAERCAEKGVVFHFGTQIQALELDGKRLASVATSKGRLHADAVVLAGGSWSGRLSRQVDVRLPIYPAKGYSATLAVTDAAAAPTVSITDDEHKMVFSRLGERLRCAGTAELAGWNTEMDPRRARLVAQLAEGLFPGAGDYGQAELWCGLRPVTPDSVPILGATKVPGLYLNTGHGTLGWTMACGSGRLLADIISGRPADIDMDGLGIGRFWL</sequence>
<comment type="similarity">
    <text evidence="2">Belongs to the DadA oxidoreductase family.</text>
</comment>
<dbReference type="EMBL" id="MLJW01000136">
    <property type="protein sequence ID" value="OIQ97192.1"/>
    <property type="molecule type" value="Genomic_DNA"/>
</dbReference>
<dbReference type="EC" id="1.4.99.6" evidence="7"/>
<gene>
    <name evidence="7" type="primary">dadA_6</name>
    <name evidence="7" type="ORF">GALL_207440</name>
</gene>
<keyword evidence="3" id="KW-0285">Flavoprotein</keyword>
<organism evidence="7">
    <name type="scientific">mine drainage metagenome</name>
    <dbReference type="NCBI Taxonomy" id="410659"/>
    <lineage>
        <taxon>unclassified sequences</taxon>
        <taxon>metagenomes</taxon>
        <taxon>ecological metagenomes</taxon>
    </lineage>
</organism>
<dbReference type="PANTHER" id="PTHR13847">
    <property type="entry name" value="SARCOSINE DEHYDROGENASE-RELATED"/>
    <property type="match status" value="1"/>
</dbReference>
<feature type="domain" description="FAD dependent oxidoreductase" evidence="6">
    <location>
        <begin position="2"/>
        <end position="398"/>
    </location>
</feature>
<dbReference type="InterPro" id="IPR036188">
    <property type="entry name" value="FAD/NAD-bd_sf"/>
</dbReference>
<keyword evidence="4" id="KW-0274">FAD</keyword>
<evidence type="ECO:0000256" key="1">
    <source>
        <dbReference type="ARBA" id="ARBA00001974"/>
    </source>
</evidence>
<evidence type="ECO:0000256" key="2">
    <source>
        <dbReference type="ARBA" id="ARBA00009410"/>
    </source>
</evidence>
<name>A0A1J5RLV9_9ZZZZ</name>
<dbReference type="GO" id="GO:0055130">
    <property type="term" value="P:D-alanine catabolic process"/>
    <property type="evidence" value="ECO:0007669"/>
    <property type="project" value="TreeGrafter"/>
</dbReference>
<evidence type="ECO:0000256" key="5">
    <source>
        <dbReference type="ARBA" id="ARBA00047884"/>
    </source>
</evidence>
<evidence type="ECO:0000259" key="6">
    <source>
        <dbReference type="Pfam" id="PF01266"/>
    </source>
</evidence>
<comment type="cofactor">
    <cofactor evidence="1">
        <name>FAD</name>
        <dbReference type="ChEBI" id="CHEBI:57692"/>
    </cofactor>
</comment>
<dbReference type="AlphaFoldDB" id="A0A1J5RLV9"/>
<reference evidence="7" key="1">
    <citation type="submission" date="2016-10" db="EMBL/GenBank/DDBJ databases">
        <title>Sequence of Gallionella enrichment culture.</title>
        <authorList>
            <person name="Poehlein A."/>
            <person name="Muehling M."/>
            <person name="Daniel R."/>
        </authorList>
    </citation>
    <scope>NUCLEOTIDE SEQUENCE</scope>
</reference>
<dbReference type="SUPFAM" id="SSF51905">
    <property type="entry name" value="FAD/NAD(P)-binding domain"/>
    <property type="match status" value="1"/>
</dbReference>
<dbReference type="Pfam" id="PF01266">
    <property type="entry name" value="DAO"/>
    <property type="match status" value="1"/>
</dbReference>
<dbReference type="SUPFAM" id="SSF54373">
    <property type="entry name" value="FAD-linked reductases, C-terminal domain"/>
    <property type="match status" value="1"/>
</dbReference>
<dbReference type="GO" id="GO:0005886">
    <property type="term" value="C:plasma membrane"/>
    <property type="evidence" value="ECO:0007669"/>
    <property type="project" value="TreeGrafter"/>
</dbReference>
<proteinExistence type="inferred from homology"/>
<accession>A0A1J5RLV9</accession>
<dbReference type="InterPro" id="IPR023080">
    <property type="entry name" value="DadA"/>
</dbReference>
<dbReference type="Gene3D" id="3.50.50.60">
    <property type="entry name" value="FAD/NAD(P)-binding domain"/>
    <property type="match status" value="2"/>
</dbReference>
<evidence type="ECO:0000313" key="7">
    <source>
        <dbReference type="EMBL" id="OIQ97192.1"/>
    </source>
</evidence>
<comment type="catalytic activity">
    <reaction evidence="5">
        <text>a D-alpha-amino acid + A + H2O = a 2-oxocarboxylate + AH2 + NH4(+)</text>
        <dbReference type="Rhea" id="RHEA:18125"/>
        <dbReference type="ChEBI" id="CHEBI:13193"/>
        <dbReference type="ChEBI" id="CHEBI:15377"/>
        <dbReference type="ChEBI" id="CHEBI:17499"/>
        <dbReference type="ChEBI" id="CHEBI:28938"/>
        <dbReference type="ChEBI" id="CHEBI:35179"/>
        <dbReference type="ChEBI" id="CHEBI:59871"/>
    </reaction>
</comment>
<dbReference type="GO" id="GO:0005737">
    <property type="term" value="C:cytoplasm"/>
    <property type="evidence" value="ECO:0007669"/>
    <property type="project" value="TreeGrafter"/>
</dbReference>